<keyword evidence="5" id="KW-0539">Nucleus</keyword>
<reference evidence="7 8" key="1">
    <citation type="submission" date="2017-03" db="EMBL/GenBank/DDBJ databases">
        <title>Genome Survey of Euroglyphus maynei.</title>
        <authorList>
            <person name="Arlian L.G."/>
            <person name="Morgan M.S."/>
            <person name="Rider S.D."/>
        </authorList>
    </citation>
    <scope>NUCLEOTIDE SEQUENCE [LARGE SCALE GENOMIC DNA]</scope>
    <source>
        <strain evidence="7">Arlian Lab</strain>
        <tissue evidence="7">Whole body</tissue>
    </source>
</reference>
<protein>
    <submittedName>
        <fullName evidence="7">Sin3 histone deacetylase corepressor complex component SDS3-like</fullName>
    </submittedName>
</protein>
<keyword evidence="4" id="KW-0804">Transcription</keyword>
<evidence type="ECO:0000256" key="4">
    <source>
        <dbReference type="ARBA" id="ARBA00023163"/>
    </source>
</evidence>
<organism evidence="7 8">
    <name type="scientific">Euroglyphus maynei</name>
    <name type="common">Mayne's house dust mite</name>
    <dbReference type="NCBI Taxonomy" id="6958"/>
    <lineage>
        <taxon>Eukaryota</taxon>
        <taxon>Metazoa</taxon>
        <taxon>Ecdysozoa</taxon>
        <taxon>Arthropoda</taxon>
        <taxon>Chelicerata</taxon>
        <taxon>Arachnida</taxon>
        <taxon>Acari</taxon>
        <taxon>Acariformes</taxon>
        <taxon>Sarcoptiformes</taxon>
        <taxon>Astigmata</taxon>
        <taxon>Psoroptidia</taxon>
        <taxon>Analgoidea</taxon>
        <taxon>Pyroglyphidae</taxon>
        <taxon>Pyroglyphinae</taxon>
        <taxon>Euroglyphus</taxon>
    </lineage>
</organism>
<name>A0A1Y3AQH0_EURMA</name>
<gene>
    <name evidence="7" type="ORF">BLA29_004414</name>
</gene>
<comment type="subcellular location">
    <subcellularLocation>
        <location evidence="1">Nucleus</location>
    </subcellularLocation>
</comment>
<evidence type="ECO:0000256" key="1">
    <source>
        <dbReference type="ARBA" id="ARBA00004123"/>
    </source>
</evidence>
<keyword evidence="2" id="KW-0678">Repressor</keyword>
<dbReference type="OrthoDB" id="70376at2759"/>
<dbReference type="EMBL" id="MUJZ01064350">
    <property type="protein sequence ID" value="OTF70709.1"/>
    <property type="molecule type" value="Genomic_DNA"/>
</dbReference>
<dbReference type="GO" id="GO:0005654">
    <property type="term" value="C:nucleoplasm"/>
    <property type="evidence" value="ECO:0007669"/>
    <property type="project" value="UniProtKB-ARBA"/>
</dbReference>
<dbReference type="GO" id="GO:0010468">
    <property type="term" value="P:regulation of gene expression"/>
    <property type="evidence" value="ECO:0007669"/>
    <property type="project" value="UniProtKB-ARBA"/>
</dbReference>
<accession>A0A1Y3AQH0</accession>
<dbReference type="SMART" id="SM01401">
    <property type="entry name" value="Sds3"/>
    <property type="match status" value="1"/>
</dbReference>
<comment type="caution">
    <text evidence="7">The sequence shown here is derived from an EMBL/GenBank/DDBJ whole genome shotgun (WGS) entry which is preliminary data.</text>
</comment>
<keyword evidence="3" id="KW-0805">Transcription regulation</keyword>
<dbReference type="InterPro" id="IPR013907">
    <property type="entry name" value="Sds3"/>
</dbReference>
<dbReference type="Proteomes" id="UP000194236">
    <property type="component" value="Unassembled WGS sequence"/>
</dbReference>
<evidence type="ECO:0000313" key="7">
    <source>
        <dbReference type="EMBL" id="OTF70709.1"/>
    </source>
</evidence>
<sequence length="146" mass="17363">MHLENGTHPDYLHQLNNIDFEYQERLFFIECNYKLEQKLIENEYSIEESAAIKEFGDRKEELIESLISDLEEKKKIMETDSSLELVNDASEPKTLTTRKLRRRPNDPTPLPDRRRRTSPAQINYLLEDSEINEDLKFINKILYSKS</sequence>
<feature type="region of interest" description="Disordered" evidence="6">
    <location>
        <begin position="81"/>
        <end position="119"/>
    </location>
</feature>
<proteinExistence type="predicted"/>
<evidence type="ECO:0000256" key="6">
    <source>
        <dbReference type="SAM" id="MobiDB-lite"/>
    </source>
</evidence>
<evidence type="ECO:0000313" key="8">
    <source>
        <dbReference type="Proteomes" id="UP000194236"/>
    </source>
</evidence>
<feature type="non-terminal residue" evidence="7">
    <location>
        <position position="146"/>
    </location>
</feature>
<dbReference type="AlphaFoldDB" id="A0A1Y3AQH0"/>
<evidence type="ECO:0000256" key="2">
    <source>
        <dbReference type="ARBA" id="ARBA00022491"/>
    </source>
</evidence>
<evidence type="ECO:0000256" key="3">
    <source>
        <dbReference type="ARBA" id="ARBA00023015"/>
    </source>
</evidence>
<dbReference type="PANTHER" id="PTHR21964">
    <property type="entry name" value="BREAST CANCER METASTASIS-SUPPRESSOR 1"/>
    <property type="match status" value="1"/>
</dbReference>
<evidence type="ECO:0000256" key="5">
    <source>
        <dbReference type="ARBA" id="ARBA00023242"/>
    </source>
</evidence>
<dbReference type="Pfam" id="PF08598">
    <property type="entry name" value="Sds3"/>
    <property type="match status" value="1"/>
</dbReference>
<keyword evidence="8" id="KW-1185">Reference proteome</keyword>